<comment type="subcellular location">
    <subcellularLocation>
        <location evidence="1">Nucleus</location>
    </subcellularLocation>
</comment>
<dbReference type="GeneID" id="70241826"/>
<keyword evidence="3" id="KW-0539">Nucleus</keyword>
<dbReference type="InterPro" id="IPR012590">
    <property type="entry name" value="POPLD_dom"/>
</dbReference>
<dbReference type="EMBL" id="JAJTJA010000008">
    <property type="protein sequence ID" value="KAH8695059.1"/>
    <property type="molecule type" value="Genomic_DNA"/>
</dbReference>
<evidence type="ECO:0000259" key="5">
    <source>
        <dbReference type="Pfam" id="PF06978"/>
    </source>
</evidence>
<feature type="domain" description="POPLD" evidence="6">
    <location>
        <begin position="558"/>
        <end position="663"/>
    </location>
</feature>
<feature type="compositionally biased region" description="Basic and acidic residues" evidence="4">
    <location>
        <begin position="161"/>
        <end position="176"/>
    </location>
</feature>
<feature type="domain" description="Pop1 N-terminal" evidence="5">
    <location>
        <begin position="58"/>
        <end position="274"/>
    </location>
</feature>
<dbReference type="PANTHER" id="PTHR22731:SF3">
    <property type="entry name" value="RIBONUCLEASES P_MRP PROTEIN SUBUNIT POP1"/>
    <property type="match status" value="1"/>
</dbReference>
<feature type="compositionally biased region" description="Polar residues" evidence="4">
    <location>
        <begin position="771"/>
        <end position="784"/>
    </location>
</feature>
<evidence type="ECO:0000259" key="7">
    <source>
        <dbReference type="Pfam" id="PF22770"/>
    </source>
</evidence>
<feature type="compositionally biased region" description="Low complexity" evidence="4">
    <location>
        <begin position="818"/>
        <end position="827"/>
    </location>
</feature>
<dbReference type="Pfam" id="PF08170">
    <property type="entry name" value="POPLD"/>
    <property type="match status" value="1"/>
</dbReference>
<feature type="region of interest" description="Disordered" evidence="4">
    <location>
        <begin position="1"/>
        <end position="34"/>
    </location>
</feature>
<sequence>MASDPVPKRKAQASGATGHQKSAEPSRKRARTQDARILAVQSADAALSATGELDVAAYVGAREYEIKALEAGMERSKGVLMTRAFQQVPRSLRRRTASHNVKRVPRRLRTRARREMIEDNTPTVTARRRKPTKILRIRLETARRLQSLNKRTKSKRAASKATRDQASKDAIAKDGGSHVYTIAPRVPKIKKNKLSQPPPSNSKYRKRQRGKTWLPTHMFHAKRAHMTPPKEPLWRFAVPLTPTEKSYRPTHRAAGSRGAVAWDMSYISTIQLEGIRPALEIVLKTLHIEGEDCWGSKGKKWRQGTRAIQRWIYEAGDNAKPIAPVTLIWCAAADPEDTPMGNAEDTSGRKRKQNRDKIFIRVHPSAFLQLWELILQTSKRQNPPVMVEDLRFDIGCIEITGPGSTEALIATMRPFDGLESKAVEAGSPSAIWPSLLGVTNPSSLPAGALLSFNIGDPRLHFPLRPEKPPTSESSMNDLANILSNWQPDRFRTSPSLFDRSARLTASRCLPSQKAIHRRRTLAGPSVPLEPQSSDPRIPVIALASRPENSSRDINSHGSWTVLLPWKCVTPLWYMLMYYPLSSGGNPRFGGLKEQRQLAFEHGQPWFPADFPGTRAGWEWHLQEQEVRKKEWERRPKGRRAEFESIDLGNGQRGEVGQGWACDWERLVRGRSQDKAITEETQDTNGTEVVENSLPEGVIRSQSSLPTVQQLKLETFHLNSNTKPWRFADDKPYVATVKVTLIGRGTPTPCARLYRLPSNNPELRSQWLLSASSTPKNNTHNSPQRAQIPKGSHVSNYQKQKQQPPADPISIMNESRQKLASSLLEASSPEQQKSHLPSPSEEDLIGFVTSGNYNLAQGKGTGIGAILLSKIKSDIVTSDQRRNGKRSTNRLNSERRWCIVRSAGERVGRLGKWEFV</sequence>
<dbReference type="Pfam" id="PF22770">
    <property type="entry name" value="POP1_C"/>
    <property type="match status" value="1"/>
</dbReference>
<dbReference type="PANTHER" id="PTHR22731">
    <property type="entry name" value="RIBONUCLEASES P/MRP PROTEIN SUBUNIT POP1"/>
    <property type="match status" value="1"/>
</dbReference>
<name>A0AAD4KKW5_9EURO</name>
<protein>
    <submittedName>
        <fullName evidence="8">Ribonuclease P complex subunit Pop1</fullName>
    </submittedName>
</protein>
<dbReference type="GO" id="GO:0001682">
    <property type="term" value="P:tRNA 5'-leader removal"/>
    <property type="evidence" value="ECO:0007669"/>
    <property type="project" value="InterPro"/>
</dbReference>
<evidence type="ECO:0000313" key="9">
    <source>
        <dbReference type="Proteomes" id="UP001201262"/>
    </source>
</evidence>
<dbReference type="GO" id="GO:0005655">
    <property type="term" value="C:nucleolar ribonuclease P complex"/>
    <property type="evidence" value="ECO:0007669"/>
    <property type="project" value="InterPro"/>
</dbReference>
<evidence type="ECO:0000256" key="3">
    <source>
        <dbReference type="ARBA" id="ARBA00023242"/>
    </source>
</evidence>
<dbReference type="InterPro" id="IPR055079">
    <property type="entry name" value="POP1_C"/>
</dbReference>
<dbReference type="InterPro" id="IPR039182">
    <property type="entry name" value="Pop1"/>
</dbReference>
<dbReference type="Proteomes" id="UP001201262">
    <property type="component" value="Unassembled WGS sequence"/>
</dbReference>
<dbReference type="RefSeq" id="XP_046070201.1">
    <property type="nucleotide sequence ID" value="XM_046211539.1"/>
</dbReference>
<evidence type="ECO:0000256" key="4">
    <source>
        <dbReference type="SAM" id="MobiDB-lite"/>
    </source>
</evidence>
<keyword evidence="2" id="KW-0819">tRNA processing</keyword>
<keyword evidence="9" id="KW-1185">Reference proteome</keyword>
<accession>A0AAD4KKW5</accession>
<reference evidence="8" key="1">
    <citation type="submission" date="2021-12" db="EMBL/GenBank/DDBJ databases">
        <title>Convergent genome expansion in fungi linked to evolution of root-endophyte symbiosis.</title>
        <authorList>
            <consortium name="DOE Joint Genome Institute"/>
            <person name="Ke Y.-H."/>
            <person name="Bonito G."/>
            <person name="Liao H.-L."/>
            <person name="Looney B."/>
            <person name="Rojas-Flechas A."/>
            <person name="Nash J."/>
            <person name="Hameed K."/>
            <person name="Schadt C."/>
            <person name="Martin F."/>
            <person name="Crous P.W."/>
            <person name="Miettinen O."/>
            <person name="Magnuson J.K."/>
            <person name="Labbe J."/>
            <person name="Jacobson D."/>
            <person name="Doktycz M.J."/>
            <person name="Veneault-Fourrey C."/>
            <person name="Kuo A."/>
            <person name="Mondo S."/>
            <person name="Calhoun S."/>
            <person name="Riley R."/>
            <person name="Ohm R."/>
            <person name="LaButti K."/>
            <person name="Andreopoulos B."/>
            <person name="Pangilinan J."/>
            <person name="Nolan M."/>
            <person name="Tritt A."/>
            <person name="Clum A."/>
            <person name="Lipzen A."/>
            <person name="Daum C."/>
            <person name="Barry K."/>
            <person name="Grigoriev I.V."/>
            <person name="Vilgalys R."/>
        </authorList>
    </citation>
    <scope>NUCLEOTIDE SEQUENCE</scope>
    <source>
        <strain evidence="8">PMI_201</strain>
    </source>
</reference>
<evidence type="ECO:0000259" key="6">
    <source>
        <dbReference type="Pfam" id="PF08170"/>
    </source>
</evidence>
<evidence type="ECO:0000313" key="8">
    <source>
        <dbReference type="EMBL" id="KAH8695059.1"/>
    </source>
</evidence>
<comment type="caution">
    <text evidence="8">The sequence shown here is derived from an EMBL/GenBank/DDBJ whole genome shotgun (WGS) entry which is preliminary data.</text>
</comment>
<evidence type="ECO:0000256" key="2">
    <source>
        <dbReference type="ARBA" id="ARBA00022694"/>
    </source>
</evidence>
<feature type="compositionally biased region" description="Basic and acidic residues" evidence="4">
    <location>
        <begin position="21"/>
        <end position="34"/>
    </location>
</feature>
<feature type="region of interest" description="Disordered" evidence="4">
    <location>
        <begin position="771"/>
        <end position="841"/>
    </location>
</feature>
<organism evidence="8 9">
    <name type="scientific">Talaromyces proteolyticus</name>
    <dbReference type="NCBI Taxonomy" id="1131652"/>
    <lineage>
        <taxon>Eukaryota</taxon>
        <taxon>Fungi</taxon>
        <taxon>Dikarya</taxon>
        <taxon>Ascomycota</taxon>
        <taxon>Pezizomycotina</taxon>
        <taxon>Eurotiomycetes</taxon>
        <taxon>Eurotiomycetidae</taxon>
        <taxon>Eurotiales</taxon>
        <taxon>Trichocomaceae</taxon>
        <taxon>Talaromyces</taxon>
        <taxon>Talaromyces sect. Bacilispori</taxon>
    </lineage>
</organism>
<evidence type="ECO:0000256" key="1">
    <source>
        <dbReference type="ARBA" id="ARBA00004123"/>
    </source>
</evidence>
<proteinExistence type="predicted"/>
<gene>
    <name evidence="8" type="ORF">BGW36DRAFT_299497</name>
</gene>
<dbReference type="AlphaFoldDB" id="A0AAD4KKW5"/>
<feature type="region of interest" description="Disordered" evidence="4">
    <location>
        <begin position="145"/>
        <end position="209"/>
    </location>
</feature>
<dbReference type="Pfam" id="PF06978">
    <property type="entry name" value="POP1_N"/>
    <property type="match status" value="1"/>
</dbReference>
<feature type="domain" description="POP1 C-terminal" evidence="7">
    <location>
        <begin position="734"/>
        <end position="913"/>
    </location>
</feature>
<feature type="compositionally biased region" description="Polar residues" evidence="4">
    <location>
        <begin position="792"/>
        <end position="802"/>
    </location>
</feature>
<dbReference type="GO" id="GO:0000172">
    <property type="term" value="C:ribonuclease MRP complex"/>
    <property type="evidence" value="ECO:0007669"/>
    <property type="project" value="InterPro"/>
</dbReference>
<dbReference type="InterPro" id="IPR009723">
    <property type="entry name" value="Pop1_N"/>
</dbReference>